<accession>A0A401RFW7</accession>
<sequence length="241" mass="27930">MDGLLTLNDIGDKGQTNTISQINNFQRLFPTLQLLGVMISDKVVMGLVQQEPGVATRLLYQIYIALRRKENAHLSKLAMETMRPSATAKLASISSKMYNELREAKRKNEELMAKIQASLIHVSKPVPRKIAKMMEKRKEELRKKEAEMFMKEINDFETILTKLEPIGAEKERERPSSTVHIQEVPSPLKEAFVPCVRVEEDHTFIENLRKRLDEEGKARKEREKRRRRVLLDQLQAHEAQE</sequence>
<dbReference type="OrthoDB" id="62528at2759"/>
<dbReference type="EMBL" id="BEZZ01003994">
    <property type="protein sequence ID" value="GCC17048.1"/>
    <property type="molecule type" value="Genomic_DNA"/>
</dbReference>
<dbReference type="InterPro" id="IPR010441">
    <property type="entry name" value="CH_2"/>
</dbReference>
<protein>
    <recommendedName>
        <fullName evidence="2">CH-like domain-containing protein</fullName>
    </recommendedName>
</protein>
<feature type="coiled-coil region" evidence="1">
    <location>
        <begin position="205"/>
        <end position="240"/>
    </location>
</feature>
<comment type="caution">
    <text evidence="3">The sequence shown here is derived from an EMBL/GenBank/DDBJ whole genome shotgun (WGS) entry which is preliminary data.</text>
</comment>
<feature type="coiled-coil region" evidence="1">
    <location>
        <begin position="94"/>
        <end position="121"/>
    </location>
</feature>
<evidence type="ECO:0000313" key="4">
    <source>
        <dbReference type="Proteomes" id="UP000287033"/>
    </source>
</evidence>
<reference evidence="3 4" key="1">
    <citation type="journal article" date="2018" name="Nat. Ecol. Evol.">
        <title>Shark genomes provide insights into elasmobranch evolution and the origin of vertebrates.</title>
        <authorList>
            <person name="Hara Y"/>
            <person name="Yamaguchi K"/>
            <person name="Onimaru K"/>
            <person name="Kadota M"/>
            <person name="Koyanagi M"/>
            <person name="Keeley SD"/>
            <person name="Tatsumi K"/>
            <person name="Tanaka K"/>
            <person name="Motone F"/>
            <person name="Kageyama Y"/>
            <person name="Nozu R"/>
            <person name="Adachi N"/>
            <person name="Nishimura O"/>
            <person name="Nakagawa R"/>
            <person name="Tanegashima C"/>
            <person name="Kiyatake I"/>
            <person name="Matsumoto R"/>
            <person name="Murakumo K"/>
            <person name="Nishida K"/>
            <person name="Terakita A"/>
            <person name="Kuratani S"/>
            <person name="Sato K"/>
            <person name="Hyodo S Kuraku.S."/>
        </authorList>
    </citation>
    <scope>NUCLEOTIDE SEQUENCE [LARGE SCALE GENOMIC DNA]</scope>
</reference>
<keyword evidence="1" id="KW-0175">Coiled coil</keyword>
<dbReference type="Gene3D" id="1.10.418.10">
    <property type="entry name" value="Calponin-like domain"/>
    <property type="match status" value="1"/>
</dbReference>
<dbReference type="PANTHER" id="PTHR14919">
    <property type="entry name" value="KPL2-RELATED"/>
    <property type="match status" value="1"/>
</dbReference>
<dbReference type="OMA" id="HYKMCEE"/>
<dbReference type="Proteomes" id="UP000287033">
    <property type="component" value="Unassembled WGS sequence"/>
</dbReference>
<dbReference type="PANTHER" id="PTHR14919:SF0">
    <property type="entry name" value="SPERM FLAGELLAR PROTEIN 2"/>
    <property type="match status" value="1"/>
</dbReference>
<dbReference type="GO" id="GO:0097225">
    <property type="term" value="C:sperm midpiece"/>
    <property type="evidence" value="ECO:0007669"/>
    <property type="project" value="TreeGrafter"/>
</dbReference>
<dbReference type="GO" id="GO:0002177">
    <property type="term" value="C:manchette"/>
    <property type="evidence" value="ECO:0007669"/>
    <property type="project" value="TreeGrafter"/>
</dbReference>
<dbReference type="STRING" id="137246.A0A401RFW7"/>
<dbReference type="AlphaFoldDB" id="A0A401RFW7"/>
<gene>
    <name evidence="3" type="ORF">chiPu_0021480</name>
</gene>
<evidence type="ECO:0000256" key="1">
    <source>
        <dbReference type="SAM" id="Coils"/>
    </source>
</evidence>
<evidence type="ECO:0000313" key="3">
    <source>
        <dbReference type="EMBL" id="GCC17048.1"/>
    </source>
</evidence>
<proteinExistence type="predicted"/>
<feature type="domain" description="CH-like" evidence="2">
    <location>
        <begin position="17"/>
        <end position="63"/>
    </location>
</feature>
<feature type="non-terminal residue" evidence="3">
    <location>
        <position position="241"/>
    </location>
</feature>
<dbReference type="GO" id="GO:0007288">
    <property type="term" value="P:sperm axoneme assembly"/>
    <property type="evidence" value="ECO:0007669"/>
    <property type="project" value="TreeGrafter"/>
</dbReference>
<dbReference type="InterPro" id="IPR036872">
    <property type="entry name" value="CH_dom_sf"/>
</dbReference>
<evidence type="ECO:0000259" key="2">
    <source>
        <dbReference type="Pfam" id="PF06294"/>
    </source>
</evidence>
<dbReference type="InterPro" id="IPR052634">
    <property type="entry name" value="Sperm_flagellar-bone_growth"/>
</dbReference>
<keyword evidence="4" id="KW-1185">Reference proteome</keyword>
<dbReference type="Pfam" id="PF06294">
    <property type="entry name" value="CH_2"/>
    <property type="match status" value="1"/>
</dbReference>
<name>A0A401RFW7_CHIPU</name>
<dbReference type="GO" id="GO:0005737">
    <property type="term" value="C:cytoplasm"/>
    <property type="evidence" value="ECO:0007669"/>
    <property type="project" value="UniProtKB-ARBA"/>
</dbReference>
<organism evidence="3 4">
    <name type="scientific">Chiloscyllium punctatum</name>
    <name type="common">Brownbanded bambooshark</name>
    <name type="synonym">Hemiscyllium punctatum</name>
    <dbReference type="NCBI Taxonomy" id="137246"/>
    <lineage>
        <taxon>Eukaryota</taxon>
        <taxon>Metazoa</taxon>
        <taxon>Chordata</taxon>
        <taxon>Craniata</taxon>
        <taxon>Vertebrata</taxon>
        <taxon>Chondrichthyes</taxon>
        <taxon>Elasmobranchii</taxon>
        <taxon>Galeomorphii</taxon>
        <taxon>Galeoidea</taxon>
        <taxon>Orectolobiformes</taxon>
        <taxon>Hemiscylliidae</taxon>
        <taxon>Chiloscyllium</taxon>
    </lineage>
</organism>